<dbReference type="SUPFAM" id="SSF51658">
    <property type="entry name" value="Xylose isomerase-like"/>
    <property type="match status" value="1"/>
</dbReference>
<dbReference type="InterPro" id="IPR001719">
    <property type="entry name" value="AP_endonuc_2"/>
</dbReference>
<dbReference type="GO" id="GO:0006284">
    <property type="term" value="P:base-excision repair"/>
    <property type="evidence" value="ECO:0007669"/>
    <property type="project" value="TreeGrafter"/>
</dbReference>
<feature type="domain" description="Xylose isomerase-like TIM barrel" evidence="1">
    <location>
        <begin position="9"/>
        <end position="173"/>
    </location>
</feature>
<proteinExistence type="predicted"/>
<accession>X0Z997</accession>
<dbReference type="Pfam" id="PF01261">
    <property type="entry name" value="AP_endonuc_2"/>
    <property type="match status" value="1"/>
</dbReference>
<feature type="non-terminal residue" evidence="2">
    <location>
        <position position="1"/>
    </location>
</feature>
<dbReference type="PANTHER" id="PTHR21445">
    <property type="entry name" value="ENDONUCLEASE IV ENDODEOXYRIBONUCLEASE IV"/>
    <property type="match status" value="1"/>
</dbReference>
<dbReference type="GO" id="GO:0008081">
    <property type="term" value="F:phosphoric diester hydrolase activity"/>
    <property type="evidence" value="ECO:0007669"/>
    <property type="project" value="TreeGrafter"/>
</dbReference>
<sequence length="211" mass="24336">LSFDKTIFSAKLAEKMGAKTVIIHPGYYGDKSEKKTLKNIIKNTKKLNKVFKKEKINTKLGIETMGKQKVFGSLDEVIEVCSNVKDIEPIIDIAHIHARGNGCLKNQEDFEEIFNKLNKLKLKHYVIHLTGVLYENNNEQYHLPIKKGDMPLAPLIEVILDNDYNVTLISESPLLEHDAVYIRLQVEKAIMKRTGREEADYRDIEKKKWKN</sequence>
<reference evidence="2" key="1">
    <citation type="journal article" date="2014" name="Front. Microbiol.">
        <title>High frequency of phylogenetically diverse reductive dehalogenase-homologous genes in deep subseafloor sedimentary metagenomes.</title>
        <authorList>
            <person name="Kawai M."/>
            <person name="Futagami T."/>
            <person name="Toyoda A."/>
            <person name="Takaki Y."/>
            <person name="Nishi S."/>
            <person name="Hori S."/>
            <person name="Arai W."/>
            <person name="Tsubouchi T."/>
            <person name="Morono Y."/>
            <person name="Uchiyama I."/>
            <person name="Ito T."/>
            <person name="Fujiyama A."/>
            <person name="Inagaki F."/>
            <person name="Takami H."/>
        </authorList>
    </citation>
    <scope>NUCLEOTIDE SEQUENCE</scope>
    <source>
        <strain evidence="2">Expedition CK06-06</strain>
    </source>
</reference>
<organism evidence="2">
    <name type="scientific">marine sediment metagenome</name>
    <dbReference type="NCBI Taxonomy" id="412755"/>
    <lineage>
        <taxon>unclassified sequences</taxon>
        <taxon>metagenomes</taxon>
        <taxon>ecological metagenomes</taxon>
    </lineage>
</organism>
<protein>
    <recommendedName>
        <fullName evidence="1">Xylose isomerase-like TIM barrel domain-containing protein</fullName>
    </recommendedName>
</protein>
<dbReference type="InterPro" id="IPR036237">
    <property type="entry name" value="Xyl_isomerase-like_sf"/>
</dbReference>
<evidence type="ECO:0000313" key="2">
    <source>
        <dbReference type="EMBL" id="GAG65920.1"/>
    </source>
</evidence>
<dbReference type="GO" id="GO:0003677">
    <property type="term" value="F:DNA binding"/>
    <property type="evidence" value="ECO:0007669"/>
    <property type="project" value="InterPro"/>
</dbReference>
<dbReference type="AlphaFoldDB" id="X0Z997"/>
<evidence type="ECO:0000259" key="1">
    <source>
        <dbReference type="Pfam" id="PF01261"/>
    </source>
</evidence>
<dbReference type="PANTHER" id="PTHR21445:SF0">
    <property type="entry name" value="APURINIC-APYRIMIDINIC ENDONUCLEASE"/>
    <property type="match status" value="1"/>
</dbReference>
<dbReference type="InterPro" id="IPR013022">
    <property type="entry name" value="Xyl_isomerase-like_TIM-brl"/>
</dbReference>
<comment type="caution">
    <text evidence="2">The sequence shown here is derived from an EMBL/GenBank/DDBJ whole genome shotgun (WGS) entry which is preliminary data.</text>
</comment>
<dbReference type="EMBL" id="BART01002669">
    <property type="protein sequence ID" value="GAG65920.1"/>
    <property type="molecule type" value="Genomic_DNA"/>
</dbReference>
<dbReference type="GO" id="GO:0003906">
    <property type="term" value="F:DNA-(apurinic or apyrimidinic site) endonuclease activity"/>
    <property type="evidence" value="ECO:0007669"/>
    <property type="project" value="TreeGrafter"/>
</dbReference>
<dbReference type="SMART" id="SM00518">
    <property type="entry name" value="AP2Ec"/>
    <property type="match status" value="1"/>
</dbReference>
<dbReference type="Gene3D" id="3.20.20.150">
    <property type="entry name" value="Divalent-metal-dependent TIM barrel enzymes"/>
    <property type="match status" value="1"/>
</dbReference>
<name>X0Z997_9ZZZZ</name>
<gene>
    <name evidence="2" type="ORF">S01H4_07964</name>
</gene>
<dbReference type="GO" id="GO:0008270">
    <property type="term" value="F:zinc ion binding"/>
    <property type="evidence" value="ECO:0007669"/>
    <property type="project" value="InterPro"/>
</dbReference>